<keyword evidence="12" id="KW-1133">Transmembrane helix</keyword>
<keyword evidence="5" id="KW-0521">NADP</keyword>
<evidence type="ECO:0000256" key="10">
    <source>
        <dbReference type="ARBA" id="ARBA00044737"/>
    </source>
</evidence>
<comment type="function">
    <text evidence="10">Catalyzes the reduction of 3'-oxosphinganine (3-ketodihydrosphingosine/KDS) to sphinganine (dihydrosphingosine/DHS), the second step of de novo sphingolipid biosynthesis.</text>
</comment>
<keyword evidence="12" id="KW-0472">Membrane</keyword>
<evidence type="ECO:0000256" key="5">
    <source>
        <dbReference type="ARBA" id="ARBA00022857"/>
    </source>
</evidence>
<dbReference type="GO" id="GO:0030148">
    <property type="term" value="P:sphingolipid biosynthetic process"/>
    <property type="evidence" value="ECO:0007669"/>
    <property type="project" value="InterPro"/>
</dbReference>
<comment type="pathway">
    <text evidence="3">Sphingolipid metabolism.</text>
</comment>
<dbReference type="EMBL" id="SOZI01000047">
    <property type="protein sequence ID" value="TNY21263.1"/>
    <property type="molecule type" value="Genomic_DNA"/>
</dbReference>
<sequence length="360" mass="38847">MGSSLALAGTLQFGTSHPTLALAVTALVVLASGSLLMTLFGWGNRRFDVRDKHCYIGGGSEGLGLSLACQLAQRGAHVTIVSRSQAKLDKARAQVETHRQSPSQIFQHYACDLTDPSAAASTLRTACRAHAGAAPDSLFACAGGCVPGLFAEMSAAEHWKCMEWNFRSCLNTVHEGVRAMKEEVGAGRRKGGGNVVLTSSVLALMSFTGYSSYSPSKYAIRGLAEALRNELLLYGISVHLFLPATIFSPGFENEQRLKPEITKKIEGPDEGLQPDAVARELIKGLERGDFYITYEPVGHMLRNSRAITPRNNNVVLDTLWGLAGTVVFPIWRWMSPDGEVRKEARRIAQAQQLGSGAATK</sequence>
<evidence type="ECO:0000313" key="14">
    <source>
        <dbReference type="Proteomes" id="UP000311382"/>
    </source>
</evidence>
<evidence type="ECO:0000256" key="11">
    <source>
        <dbReference type="ARBA" id="ARBA00048930"/>
    </source>
</evidence>
<comment type="caution">
    <text evidence="13">The sequence shown here is derived from an EMBL/GenBank/DDBJ whole genome shotgun (WGS) entry which is preliminary data.</text>
</comment>
<dbReference type="PRINTS" id="PR00081">
    <property type="entry name" value="GDHRDH"/>
</dbReference>
<evidence type="ECO:0000256" key="9">
    <source>
        <dbReference type="ARBA" id="ARBA00026112"/>
    </source>
</evidence>
<name>A0A5C5FWK3_9BASI</name>
<dbReference type="CDD" id="cd08939">
    <property type="entry name" value="KDSR-like_SDR_c"/>
    <property type="match status" value="1"/>
</dbReference>
<evidence type="ECO:0000256" key="7">
    <source>
        <dbReference type="ARBA" id="ARBA00023002"/>
    </source>
</evidence>
<accession>A0A5C5FWK3</accession>
<feature type="transmembrane region" description="Helical" evidence="12">
    <location>
        <begin position="191"/>
        <end position="211"/>
    </location>
</feature>
<dbReference type="GO" id="GO:0005789">
    <property type="term" value="C:endoplasmic reticulum membrane"/>
    <property type="evidence" value="ECO:0007669"/>
    <property type="project" value="TreeGrafter"/>
</dbReference>
<dbReference type="Gene3D" id="3.40.50.720">
    <property type="entry name" value="NAD(P)-binding Rossmann-like Domain"/>
    <property type="match status" value="1"/>
</dbReference>
<evidence type="ECO:0000256" key="6">
    <source>
        <dbReference type="ARBA" id="ARBA00022919"/>
    </source>
</evidence>
<dbReference type="InterPro" id="IPR045022">
    <property type="entry name" value="KDSR-like"/>
</dbReference>
<feature type="transmembrane region" description="Helical" evidence="12">
    <location>
        <begin position="20"/>
        <end position="42"/>
    </location>
</feature>
<keyword evidence="6" id="KW-0746">Sphingolipid metabolism</keyword>
<gene>
    <name evidence="13" type="ORF">DMC30DRAFT_416192</name>
</gene>
<evidence type="ECO:0000313" key="13">
    <source>
        <dbReference type="EMBL" id="TNY21263.1"/>
    </source>
</evidence>
<keyword evidence="7" id="KW-0560">Oxidoreductase</keyword>
<dbReference type="STRING" id="5288.A0A5C5FWK3"/>
<protein>
    <recommendedName>
        <fullName evidence="9">3-dehydrosphinganine reductase</fullName>
        <ecNumber evidence="9">1.1.1.102</ecNumber>
    </recommendedName>
</protein>
<dbReference type="Pfam" id="PF00106">
    <property type="entry name" value="adh_short"/>
    <property type="match status" value="1"/>
</dbReference>
<dbReference type="SUPFAM" id="SSF51735">
    <property type="entry name" value="NAD(P)-binding Rossmann-fold domains"/>
    <property type="match status" value="1"/>
</dbReference>
<dbReference type="GO" id="GO:0006666">
    <property type="term" value="P:3-keto-sphinganine metabolic process"/>
    <property type="evidence" value="ECO:0007669"/>
    <property type="project" value="InterPro"/>
</dbReference>
<evidence type="ECO:0000256" key="4">
    <source>
        <dbReference type="ARBA" id="ARBA00022824"/>
    </source>
</evidence>
<proteinExistence type="predicted"/>
<evidence type="ECO:0000256" key="1">
    <source>
        <dbReference type="ARBA" id="ARBA00004240"/>
    </source>
</evidence>
<organism evidence="13 14">
    <name type="scientific">Rhodotorula diobovata</name>
    <dbReference type="NCBI Taxonomy" id="5288"/>
    <lineage>
        <taxon>Eukaryota</taxon>
        <taxon>Fungi</taxon>
        <taxon>Dikarya</taxon>
        <taxon>Basidiomycota</taxon>
        <taxon>Pucciniomycotina</taxon>
        <taxon>Microbotryomycetes</taxon>
        <taxon>Sporidiobolales</taxon>
        <taxon>Sporidiobolaceae</taxon>
        <taxon>Rhodotorula</taxon>
    </lineage>
</organism>
<dbReference type="InterPro" id="IPR036291">
    <property type="entry name" value="NAD(P)-bd_dom_sf"/>
</dbReference>
<dbReference type="EC" id="1.1.1.102" evidence="9"/>
<evidence type="ECO:0000256" key="8">
    <source>
        <dbReference type="ARBA" id="ARBA00023098"/>
    </source>
</evidence>
<keyword evidence="12" id="KW-0812">Transmembrane</keyword>
<comment type="catalytic activity">
    <reaction evidence="11">
        <text>sphinganine + NADP(+) = 3-oxosphinganine + NADPH + H(+)</text>
        <dbReference type="Rhea" id="RHEA:22640"/>
        <dbReference type="ChEBI" id="CHEBI:15378"/>
        <dbReference type="ChEBI" id="CHEBI:57783"/>
        <dbReference type="ChEBI" id="CHEBI:57817"/>
        <dbReference type="ChEBI" id="CHEBI:58299"/>
        <dbReference type="ChEBI" id="CHEBI:58349"/>
        <dbReference type="EC" id="1.1.1.102"/>
    </reaction>
    <physiologicalReaction direction="right-to-left" evidence="11">
        <dbReference type="Rhea" id="RHEA:22642"/>
    </physiologicalReaction>
</comment>
<comment type="pathway">
    <text evidence="2">Lipid metabolism; sphingolipid metabolism.</text>
</comment>
<reference evidence="13 14" key="1">
    <citation type="submission" date="2019-03" db="EMBL/GenBank/DDBJ databases">
        <title>Rhodosporidium diobovatum UCD-FST 08-225 genome sequencing, assembly, and annotation.</title>
        <authorList>
            <person name="Fakankun I.U."/>
            <person name="Fristensky B."/>
            <person name="Levin D.B."/>
        </authorList>
    </citation>
    <scope>NUCLEOTIDE SEQUENCE [LARGE SCALE GENOMIC DNA]</scope>
    <source>
        <strain evidence="13 14">UCD-FST 08-225</strain>
    </source>
</reference>
<dbReference type="PANTHER" id="PTHR43550:SF3">
    <property type="entry name" value="3-KETODIHYDROSPHINGOSINE REDUCTASE"/>
    <property type="match status" value="1"/>
</dbReference>
<dbReference type="PANTHER" id="PTHR43550">
    <property type="entry name" value="3-KETODIHYDROSPHINGOSINE REDUCTASE"/>
    <property type="match status" value="1"/>
</dbReference>
<dbReference type="FunFam" id="3.40.50.720:FF:000468">
    <property type="entry name" value="Short-chain dehydrogenase, putative"/>
    <property type="match status" value="1"/>
</dbReference>
<dbReference type="OrthoDB" id="10267115at2759"/>
<dbReference type="InterPro" id="IPR002347">
    <property type="entry name" value="SDR_fam"/>
</dbReference>
<evidence type="ECO:0000256" key="12">
    <source>
        <dbReference type="SAM" id="Phobius"/>
    </source>
</evidence>
<keyword evidence="8" id="KW-0443">Lipid metabolism</keyword>
<dbReference type="GO" id="GO:0047560">
    <property type="term" value="F:3-dehydrosphinganine reductase activity"/>
    <property type="evidence" value="ECO:0007669"/>
    <property type="project" value="UniProtKB-EC"/>
</dbReference>
<keyword evidence="14" id="KW-1185">Reference proteome</keyword>
<evidence type="ECO:0000256" key="2">
    <source>
        <dbReference type="ARBA" id="ARBA00004760"/>
    </source>
</evidence>
<dbReference type="Proteomes" id="UP000311382">
    <property type="component" value="Unassembled WGS sequence"/>
</dbReference>
<comment type="subcellular location">
    <subcellularLocation>
        <location evidence="1">Endoplasmic reticulum</location>
    </subcellularLocation>
</comment>
<dbReference type="AlphaFoldDB" id="A0A5C5FWK3"/>
<keyword evidence="4" id="KW-0256">Endoplasmic reticulum</keyword>
<evidence type="ECO:0000256" key="3">
    <source>
        <dbReference type="ARBA" id="ARBA00004991"/>
    </source>
</evidence>